<protein>
    <submittedName>
        <fullName evidence="1">Uncharacterized protein</fullName>
    </submittedName>
</protein>
<dbReference type="EMBL" id="LAZR01011895">
    <property type="protein sequence ID" value="KKM55047.1"/>
    <property type="molecule type" value="Genomic_DNA"/>
</dbReference>
<proteinExistence type="predicted"/>
<dbReference type="AlphaFoldDB" id="A0A0F9IPV0"/>
<reference evidence="1" key="1">
    <citation type="journal article" date="2015" name="Nature">
        <title>Complex archaea that bridge the gap between prokaryotes and eukaryotes.</title>
        <authorList>
            <person name="Spang A."/>
            <person name="Saw J.H."/>
            <person name="Jorgensen S.L."/>
            <person name="Zaremba-Niedzwiedzka K."/>
            <person name="Martijn J."/>
            <person name="Lind A.E."/>
            <person name="van Eijk R."/>
            <person name="Schleper C."/>
            <person name="Guy L."/>
            <person name="Ettema T.J."/>
        </authorList>
    </citation>
    <scope>NUCLEOTIDE SEQUENCE</scope>
</reference>
<name>A0A0F9IPV0_9ZZZZ</name>
<sequence>MSGNVLLRGDYLRSSGPQAPLTLSFALLRRGHCVMQGSVASIQAPRSSQEIAFSCPEIW</sequence>
<accession>A0A0F9IPV0</accession>
<organism evidence="1">
    <name type="scientific">marine sediment metagenome</name>
    <dbReference type="NCBI Taxonomy" id="412755"/>
    <lineage>
        <taxon>unclassified sequences</taxon>
        <taxon>metagenomes</taxon>
        <taxon>ecological metagenomes</taxon>
    </lineage>
</organism>
<evidence type="ECO:0000313" key="1">
    <source>
        <dbReference type="EMBL" id="KKM55047.1"/>
    </source>
</evidence>
<gene>
    <name evidence="1" type="ORF">LCGC14_1553030</name>
</gene>
<comment type="caution">
    <text evidence="1">The sequence shown here is derived from an EMBL/GenBank/DDBJ whole genome shotgun (WGS) entry which is preliminary data.</text>
</comment>